<dbReference type="GO" id="GO:0032259">
    <property type="term" value="P:methylation"/>
    <property type="evidence" value="ECO:0007669"/>
    <property type="project" value="UniProtKB-KW"/>
</dbReference>
<dbReference type="PANTHER" id="PTHR22809:SF5">
    <property type="entry name" value="TRNA N(3)-METHYLCYTIDINE METHYLTRANSFERASE METTL6"/>
    <property type="match status" value="1"/>
</dbReference>
<sequence>MAAEEGEKKKIEIYPSSSSSAARQVTPFWKEKYERDAKKYWDVFYRRHKDKFFKDRHYFDKEWGNYFKAQEGEKLVILEVGCGAGNSIFPLVSTYPDMFVHACDFSPRAIDLVKAHKDFSSNQINPFVCDLTVQNLSDVIQPSSVDIVTMVFVLSAVSPEKMPLVLQNIRKVLKPNGRVLLRDYATGDLAQARLTSKEQEISDNFYVRGDGTRAYYFSEDFLSNLFIENGFDVEEVGICDKQVENRSLELVMKRRWIQAVFSLRLNASNFAEKLDQEANGHVINKNASENPANNPEIDLSESIIQIFDVSLPIDEVTEIKVRGHAFRIKALPREYQHTCKSTGLMLWESARFMCNLLAENPSVTSGKRVLELGCGSTGICSMISVAFAELVVCTDGDVKALKLLHENIMLNANPGLIQKMVIKKLMWGNKEDIMTIRELGDFNLIIGTDVTYYAEAISPLFETASALIANNDTETRSGLILCHMQRRVDEDCILSAAAEFGFKLVDKWINGINPNVGIICSWFSNVAWMNEFKNVPLCILYFEVGA</sequence>
<evidence type="ECO:0000259" key="4">
    <source>
        <dbReference type="Pfam" id="PF08242"/>
    </source>
</evidence>
<dbReference type="InterPro" id="IPR029063">
    <property type="entry name" value="SAM-dependent_MTases_sf"/>
</dbReference>
<evidence type="ECO:0000313" key="6">
    <source>
        <dbReference type="Proteomes" id="UP000243459"/>
    </source>
</evidence>
<gene>
    <name evidence="5" type="ORF">A4U43_C04F2500</name>
</gene>
<dbReference type="Gene3D" id="3.40.50.150">
    <property type="entry name" value="Vaccinia Virus protein VP39"/>
    <property type="match status" value="2"/>
</dbReference>
<dbReference type="Proteomes" id="UP000243459">
    <property type="component" value="Chromosome 4"/>
</dbReference>
<dbReference type="EMBL" id="CM007384">
    <property type="protein sequence ID" value="ONK70882.1"/>
    <property type="molecule type" value="Genomic_DNA"/>
</dbReference>
<evidence type="ECO:0000256" key="1">
    <source>
        <dbReference type="ARBA" id="ARBA00009725"/>
    </source>
</evidence>
<reference evidence="6" key="1">
    <citation type="journal article" date="2017" name="Nat. Commun.">
        <title>The asparagus genome sheds light on the origin and evolution of a young Y chromosome.</title>
        <authorList>
            <person name="Harkess A."/>
            <person name="Zhou J."/>
            <person name="Xu C."/>
            <person name="Bowers J.E."/>
            <person name="Van der Hulst R."/>
            <person name="Ayyampalayam S."/>
            <person name="Mercati F."/>
            <person name="Riccardi P."/>
            <person name="McKain M.R."/>
            <person name="Kakrana A."/>
            <person name="Tang H."/>
            <person name="Ray J."/>
            <person name="Groenendijk J."/>
            <person name="Arikit S."/>
            <person name="Mathioni S.M."/>
            <person name="Nakano M."/>
            <person name="Shan H."/>
            <person name="Telgmann-Rauber A."/>
            <person name="Kanno A."/>
            <person name="Yue Z."/>
            <person name="Chen H."/>
            <person name="Li W."/>
            <person name="Chen Y."/>
            <person name="Xu X."/>
            <person name="Zhang Y."/>
            <person name="Luo S."/>
            <person name="Chen H."/>
            <person name="Gao J."/>
            <person name="Mao Z."/>
            <person name="Pires J.C."/>
            <person name="Luo M."/>
            <person name="Kudrna D."/>
            <person name="Wing R.A."/>
            <person name="Meyers B.C."/>
            <person name="Yi K."/>
            <person name="Kong H."/>
            <person name="Lavrijsen P."/>
            <person name="Sunseri F."/>
            <person name="Falavigna A."/>
            <person name="Ye Y."/>
            <person name="Leebens-Mack J.H."/>
            <person name="Chen G."/>
        </authorList>
    </citation>
    <scope>NUCLEOTIDE SEQUENCE [LARGE SCALE GENOMIC DNA]</scope>
    <source>
        <strain evidence="6">cv. DH0086</strain>
    </source>
</reference>
<name>A0A5P1EY74_ASPOF</name>
<protein>
    <recommendedName>
        <fullName evidence="4">Methyltransferase type 12 domain-containing protein</fullName>
    </recommendedName>
</protein>
<dbReference type="SUPFAM" id="SSF53335">
    <property type="entry name" value="S-adenosyl-L-methionine-dependent methyltransferases"/>
    <property type="match status" value="2"/>
</dbReference>
<dbReference type="GO" id="GO:0008173">
    <property type="term" value="F:RNA methyltransferase activity"/>
    <property type="evidence" value="ECO:0007669"/>
    <property type="project" value="UniProtKB-ARBA"/>
</dbReference>
<evidence type="ECO:0000256" key="2">
    <source>
        <dbReference type="ARBA" id="ARBA00022603"/>
    </source>
</evidence>
<organism evidence="5 6">
    <name type="scientific">Asparagus officinalis</name>
    <name type="common">Garden asparagus</name>
    <dbReference type="NCBI Taxonomy" id="4686"/>
    <lineage>
        <taxon>Eukaryota</taxon>
        <taxon>Viridiplantae</taxon>
        <taxon>Streptophyta</taxon>
        <taxon>Embryophyta</taxon>
        <taxon>Tracheophyta</taxon>
        <taxon>Spermatophyta</taxon>
        <taxon>Magnoliopsida</taxon>
        <taxon>Liliopsida</taxon>
        <taxon>Asparagales</taxon>
        <taxon>Asparagaceae</taxon>
        <taxon>Asparagoideae</taxon>
        <taxon>Asparagus</taxon>
    </lineage>
</organism>
<dbReference type="GO" id="GO:0008757">
    <property type="term" value="F:S-adenosylmethionine-dependent methyltransferase activity"/>
    <property type="evidence" value="ECO:0007669"/>
    <property type="project" value="UniProtKB-ARBA"/>
</dbReference>
<keyword evidence="3" id="KW-0808">Transferase</keyword>
<keyword evidence="6" id="KW-1185">Reference proteome</keyword>
<comment type="similarity">
    <text evidence="1">Belongs to the methyltransferase superfamily. METL family.</text>
</comment>
<dbReference type="AlphaFoldDB" id="A0A5P1EY74"/>
<dbReference type="OrthoDB" id="417697at2759"/>
<proteinExistence type="inferred from homology"/>
<dbReference type="InterPro" id="IPR013217">
    <property type="entry name" value="Methyltransf_12"/>
</dbReference>
<dbReference type="OMA" id="LVMDRRW"/>
<dbReference type="Gramene" id="ONK70882">
    <property type="protein sequence ID" value="ONK70882"/>
    <property type="gene ID" value="A4U43_C04F2500"/>
</dbReference>
<keyword evidence="2" id="KW-0489">Methyltransferase</keyword>
<dbReference type="CDD" id="cd02440">
    <property type="entry name" value="AdoMet_MTases"/>
    <property type="match status" value="1"/>
</dbReference>
<dbReference type="InterPro" id="IPR019410">
    <property type="entry name" value="Methyltransf_16"/>
</dbReference>
<evidence type="ECO:0000313" key="5">
    <source>
        <dbReference type="EMBL" id="ONK70882.1"/>
    </source>
</evidence>
<dbReference type="Pfam" id="PF08242">
    <property type="entry name" value="Methyltransf_12"/>
    <property type="match status" value="1"/>
</dbReference>
<evidence type="ECO:0000256" key="3">
    <source>
        <dbReference type="ARBA" id="ARBA00022679"/>
    </source>
</evidence>
<dbReference type="Pfam" id="PF10294">
    <property type="entry name" value="Methyltransf_16"/>
    <property type="match status" value="1"/>
</dbReference>
<accession>A0A5P1EY74</accession>
<dbReference type="InterPro" id="IPR026113">
    <property type="entry name" value="METTL2/6/8-like"/>
</dbReference>
<feature type="domain" description="Methyltransferase type 12" evidence="4">
    <location>
        <begin position="78"/>
        <end position="179"/>
    </location>
</feature>
<dbReference type="PANTHER" id="PTHR22809">
    <property type="entry name" value="METHYLTRANSFERASE-RELATED"/>
    <property type="match status" value="1"/>
</dbReference>